<keyword evidence="2" id="KW-1185">Reference proteome</keyword>
<accession>A0AAD7MUH4</accession>
<reference evidence="1" key="1">
    <citation type="submission" date="2023-03" db="EMBL/GenBank/DDBJ databases">
        <title>Massive genome expansion in bonnet fungi (Mycena s.s.) driven by repeated elements and novel gene families across ecological guilds.</title>
        <authorList>
            <consortium name="Lawrence Berkeley National Laboratory"/>
            <person name="Harder C.B."/>
            <person name="Miyauchi S."/>
            <person name="Viragh M."/>
            <person name="Kuo A."/>
            <person name="Thoen E."/>
            <person name="Andreopoulos B."/>
            <person name="Lu D."/>
            <person name="Skrede I."/>
            <person name="Drula E."/>
            <person name="Henrissat B."/>
            <person name="Morin E."/>
            <person name="Kohler A."/>
            <person name="Barry K."/>
            <person name="LaButti K."/>
            <person name="Morin E."/>
            <person name="Salamov A."/>
            <person name="Lipzen A."/>
            <person name="Mereny Z."/>
            <person name="Hegedus B."/>
            <person name="Baldrian P."/>
            <person name="Stursova M."/>
            <person name="Weitz H."/>
            <person name="Taylor A."/>
            <person name="Grigoriev I.V."/>
            <person name="Nagy L.G."/>
            <person name="Martin F."/>
            <person name="Kauserud H."/>
        </authorList>
    </citation>
    <scope>NUCLEOTIDE SEQUENCE</scope>
    <source>
        <strain evidence="1">CBHHK182m</strain>
    </source>
</reference>
<sequence length="174" mass="19106">MNIDSQSPDDILMIVDAPSPVVPSGLPTTTETGVQTDYLPQYGTIDAADYPSLPLEVMEADDLRKLIRSLSSRVSYLRALQGSPRPLPSLRADEIPAEMVAQCIDTVFAGQFDMLVAFGATKHRLLSSGVNPDVKEHVEHLFQRCHTSLSEMLARLDEGRRNAPDVFMESSSSM</sequence>
<evidence type="ECO:0000313" key="2">
    <source>
        <dbReference type="Proteomes" id="UP001215598"/>
    </source>
</evidence>
<organism evidence="1 2">
    <name type="scientific">Mycena metata</name>
    <dbReference type="NCBI Taxonomy" id="1033252"/>
    <lineage>
        <taxon>Eukaryota</taxon>
        <taxon>Fungi</taxon>
        <taxon>Dikarya</taxon>
        <taxon>Basidiomycota</taxon>
        <taxon>Agaricomycotina</taxon>
        <taxon>Agaricomycetes</taxon>
        <taxon>Agaricomycetidae</taxon>
        <taxon>Agaricales</taxon>
        <taxon>Marasmiineae</taxon>
        <taxon>Mycenaceae</taxon>
        <taxon>Mycena</taxon>
    </lineage>
</organism>
<dbReference type="Proteomes" id="UP001215598">
    <property type="component" value="Unassembled WGS sequence"/>
</dbReference>
<dbReference type="EMBL" id="JARKIB010000144">
    <property type="protein sequence ID" value="KAJ7732517.1"/>
    <property type="molecule type" value="Genomic_DNA"/>
</dbReference>
<protein>
    <submittedName>
        <fullName evidence="1">Uncharacterized protein</fullName>
    </submittedName>
</protein>
<evidence type="ECO:0000313" key="1">
    <source>
        <dbReference type="EMBL" id="KAJ7732517.1"/>
    </source>
</evidence>
<proteinExistence type="predicted"/>
<comment type="caution">
    <text evidence="1">The sequence shown here is derived from an EMBL/GenBank/DDBJ whole genome shotgun (WGS) entry which is preliminary data.</text>
</comment>
<gene>
    <name evidence="1" type="ORF">B0H16DRAFT_1732718</name>
</gene>
<dbReference type="AlphaFoldDB" id="A0AAD7MUH4"/>
<name>A0AAD7MUH4_9AGAR</name>